<evidence type="ECO:0000256" key="3">
    <source>
        <dbReference type="ARBA" id="ARBA00022449"/>
    </source>
</evidence>
<feature type="transmembrane region" description="Helical" evidence="11">
    <location>
        <begin position="30"/>
        <end position="49"/>
    </location>
</feature>
<evidence type="ECO:0000256" key="11">
    <source>
        <dbReference type="SAM" id="Phobius"/>
    </source>
</evidence>
<keyword evidence="8 11" id="KW-0472">Membrane</keyword>
<evidence type="ECO:0000259" key="14">
    <source>
        <dbReference type="Pfam" id="PF04039"/>
    </source>
</evidence>
<accession>A0A1I1FW97</accession>
<keyword evidence="7" id="KW-0406">Ion transport</keyword>
<dbReference type="Pfam" id="PF00361">
    <property type="entry name" value="Proton_antipo_M"/>
    <property type="match status" value="1"/>
</dbReference>
<gene>
    <name evidence="17" type="ORF">SAMN05421773_101888</name>
</gene>
<evidence type="ECO:0000256" key="6">
    <source>
        <dbReference type="ARBA" id="ARBA00022989"/>
    </source>
</evidence>
<feature type="domain" description="NADH-Ubiquinone oxidoreductase (complex I) chain 5 N-terminal" evidence="13">
    <location>
        <begin position="65"/>
        <end position="101"/>
    </location>
</feature>
<dbReference type="GO" id="GO:0006811">
    <property type="term" value="P:monoatomic ion transport"/>
    <property type="evidence" value="ECO:0007669"/>
    <property type="project" value="UniProtKB-KW"/>
</dbReference>
<feature type="transmembrane region" description="Helical" evidence="11">
    <location>
        <begin position="404"/>
        <end position="425"/>
    </location>
</feature>
<dbReference type="PANTHER" id="PTHR43373">
    <property type="entry name" value="NA(+)/H(+) ANTIPORTER SUBUNIT"/>
    <property type="match status" value="1"/>
</dbReference>
<keyword evidence="5 9" id="KW-0812">Transmembrane</keyword>
<keyword evidence="18" id="KW-1185">Reference proteome</keyword>
<evidence type="ECO:0000256" key="7">
    <source>
        <dbReference type="ARBA" id="ARBA00023065"/>
    </source>
</evidence>
<feature type="transmembrane region" description="Helical" evidence="11">
    <location>
        <begin position="912"/>
        <end position="936"/>
    </location>
</feature>
<dbReference type="InterPro" id="IPR050616">
    <property type="entry name" value="CPA3_Na-H_Antiporter_A"/>
</dbReference>
<sequence length="976" mass="100157">MLLVLALAVLPLLAAAVPLLYRWLGRNTGYPLAVGFLVMAVLLAFAAPWSPGDRPATVSVDWLPALQVSFALRLDGLALLFALLILGVGALVLAYCASYLEPHGRHALIYLLLTLFAGAMLGLVLADDIILLVVFWELTTICSFFLITDAGPHAARPATRAFLVTAAGGLALLAAAVLLAIAAGTTRLSAILADSASVLDSPLARPAGVLLVLAAFTKSAQFPFHSWLPGAMVAITPVSAYLHAATMVKAGIYLLIRFSGLYGGQPGWDAALVISGLFTAVLGAVWALRQHDLKRLLAYSTISQLGLLVAAIGVGTPVALAAAVLHTIAHALFKATLFMLVGIIDREAGSRDIRELPGLRQVMPVSAAMTGLAALSLAGVPPLIGFVSKESLFQSYLEAGHTALTGAVTAVVAVGASALTFAYGARIVTGAFGGRPVQAQLHEPHYAFLLPPATAALAGLVLGPGVPLLDVPVGQAVQAVFPDAPVPHYKFWHGLSPELGLSALAIGTGLVLTLRAGRVERAMQRLPGPQDWFRPGYETLVRFGSVVGHPDHADRPGPFLARPVALVTLLAAAAWAAGGFPLPSGPPSAGREWPLLALLAVAVATAAAARSALAALALTGTAGLLVSVWFLQAGAPDVALTVLLVEVLTAVAAVSVLPALPPRFRRPGAAAAGGRRTRAGPRIGTGAAAGIALAAGAAAALGVLALTGRPEISEPGQTLLSRSEPETGGHNVVNTILVEFRALDTLGETMVLASVALGLSALLLIRPWHAAPDAAAGPDATAAADAADRTTDGPGRDVPGRVVPGRDSLVFRMAHRLLAPVMVLVALWLLLRGHNHPGGGFIAALVAGCAPALGVLAYRGPPGLPGRLLEPVRLVSAGTLLALVTALAPLATGKPFFTPLHLTVHLPAAGGLKLTSSLLFDFAVLLVVTGLVSAALTRLRSGTAPPDTWAALSRRARRERRADTRRTAGGGKEGNG</sequence>
<dbReference type="InterPro" id="IPR007182">
    <property type="entry name" value="MnhB"/>
</dbReference>
<evidence type="ECO:0000256" key="9">
    <source>
        <dbReference type="RuleBase" id="RU000320"/>
    </source>
</evidence>
<feature type="transmembrane region" description="Helical" evidence="11">
    <location>
        <begin position="365"/>
        <end position="384"/>
    </location>
</feature>
<evidence type="ECO:0000259" key="13">
    <source>
        <dbReference type="Pfam" id="PF00662"/>
    </source>
</evidence>
<name>A0A1I1FW97_9ACTN</name>
<evidence type="ECO:0000256" key="10">
    <source>
        <dbReference type="SAM" id="MobiDB-lite"/>
    </source>
</evidence>
<dbReference type="PANTHER" id="PTHR43373:SF1">
    <property type="entry name" value="NA(+)_H(+) ANTIPORTER SUBUNIT A"/>
    <property type="match status" value="1"/>
</dbReference>
<feature type="transmembrane region" description="Helical" evidence="11">
    <location>
        <begin position="296"/>
        <end position="314"/>
    </location>
</feature>
<keyword evidence="6 11" id="KW-1133">Transmembrane helix</keyword>
<feature type="region of interest" description="Disordered" evidence="10">
    <location>
        <begin position="953"/>
        <end position="976"/>
    </location>
</feature>
<feature type="domain" description="MrpA C-terminal/MbhE" evidence="16">
    <location>
        <begin position="690"/>
        <end position="775"/>
    </location>
</feature>
<feature type="transmembrane region" description="Helical" evidence="11">
    <location>
        <begin position="203"/>
        <end position="220"/>
    </location>
</feature>
<dbReference type="Pfam" id="PF04039">
    <property type="entry name" value="MnhB"/>
    <property type="match status" value="1"/>
</dbReference>
<feature type="transmembrane region" description="Helical" evidence="11">
    <location>
        <begin position="320"/>
        <end position="344"/>
    </location>
</feature>
<dbReference type="RefSeq" id="WP_217652358.1">
    <property type="nucleotide sequence ID" value="NZ_FOLM01000001.1"/>
</dbReference>
<feature type="compositionally biased region" description="Basic and acidic residues" evidence="10">
    <location>
        <begin position="786"/>
        <end position="799"/>
    </location>
</feature>
<feature type="transmembrane region" description="Helical" evidence="11">
    <location>
        <begin position="268"/>
        <end position="289"/>
    </location>
</feature>
<feature type="transmembrane region" description="Helical" evidence="11">
    <location>
        <begin position="160"/>
        <end position="183"/>
    </location>
</feature>
<feature type="transmembrane region" description="Helical" evidence="11">
    <location>
        <begin position="232"/>
        <end position="256"/>
    </location>
</feature>
<dbReference type="Pfam" id="PF00662">
    <property type="entry name" value="Proton_antipo_N"/>
    <property type="match status" value="1"/>
</dbReference>
<feature type="transmembrane region" description="Helical" evidence="11">
    <location>
        <begin position="872"/>
        <end position="892"/>
    </location>
</feature>
<evidence type="ECO:0000256" key="8">
    <source>
        <dbReference type="ARBA" id="ARBA00023136"/>
    </source>
</evidence>
<evidence type="ECO:0000313" key="18">
    <source>
        <dbReference type="Proteomes" id="UP000199207"/>
    </source>
</evidence>
<evidence type="ECO:0000313" key="17">
    <source>
        <dbReference type="EMBL" id="SFC03302.1"/>
    </source>
</evidence>
<keyword evidence="3" id="KW-0050">Antiport</keyword>
<feature type="transmembrane region" description="Helical" evidence="11">
    <location>
        <begin position="638"/>
        <end position="660"/>
    </location>
</feature>
<feature type="transmembrane region" description="Helical" evidence="11">
    <location>
        <begin position="107"/>
        <end position="123"/>
    </location>
</feature>
<comment type="subcellular location">
    <subcellularLocation>
        <location evidence="1">Cell membrane</location>
        <topology evidence="1">Multi-pass membrane protein</topology>
    </subcellularLocation>
    <subcellularLocation>
        <location evidence="9">Membrane</location>
        <topology evidence="9">Multi-pass membrane protein</topology>
    </subcellularLocation>
</comment>
<protein>
    <submittedName>
        <fullName evidence="17">Multicomponent Na+:H+ antiporter subunit A</fullName>
    </submittedName>
</protein>
<feature type="transmembrane region" description="Helical" evidence="11">
    <location>
        <begin position="499"/>
        <end position="517"/>
    </location>
</feature>
<dbReference type="EMBL" id="FOLM01000001">
    <property type="protein sequence ID" value="SFC03302.1"/>
    <property type="molecule type" value="Genomic_DNA"/>
</dbReference>
<evidence type="ECO:0000256" key="2">
    <source>
        <dbReference type="ARBA" id="ARBA00022448"/>
    </source>
</evidence>
<feature type="transmembrane region" description="Helical" evidence="11">
    <location>
        <begin position="840"/>
        <end position="860"/>
    </location>
</feature>
<proteinExistence type="predicted"/>
<dbReference type="InterPro" id="IPR001516">
    <property type="entry name" value="Proton_antipo_N"/>
</dbReference>
<feature type="transmembrane region" description="Helical" evidence="11">
    <location>
        <begin position="446"/>
        <end position="466"/>
    </location>
</feature>
<dbReference type="GO" id="GO:0015297">
    <property type="term" value="F:antiporter activity"/>
    <property type="evidence" value="ECO:0007669"/>
    <property type="project" value="UniProtKB-KW"/>
</dbReference>
<feature type="compositionally biased region" description="Low complexity" evidence="10">
    <location>
        <begin position="776"/>
        <end position="785"/>
    </location>
</feature>
<feature type="region of interest" description="Disordered" evidence="10">
    <location>
        <begin position="776"/>
        <end position="799"/>
    </location>
</feature>
<organism evidence="17 18">
    <name type="scientific">Streptomyces aidingensis</name>
    <dbReference type="NCBI Taxonomy" id="910347"/>
    <lineage>
        <taxon>Bacteria</taxon>
        <taxon>Bacillati</taxon>
        <taxon>Actinomycetota</taxon>
        <taxon>Actinomycetes</taxon>
        <taxon>Kitasatosporales</taxon>
        <taxon>Streptomycetaceae</taxon>
        <taxon>Streptomyces</taxon>
    </lineage>
</organism>
<feature type="domain" description="Na+/H+ antiporter MnhB subunit-related protein" evidence="14">
    <location>
        <begin position="810"/>
        <end position="933"/>
    </location>
</feature>
<dbReference type="InterPro" id="IPR025383">
    <property type="entry name" value="MrpA_C/MbhD"/>
</dbReference>
<dbReference type="Pfam" id="PF20501">
    <property type="entry name" value="MbhE"/>
    <property type="match status" value="1"/>
</dbReference>
<feature type="domain" description="MrpA C-terminal/MbhD" evidence="15">
    <location>
        <begin position="597"/>
        <end position="661"/>
    </location>
</feature>
<evidence type="ECO:0000256" key="5">
    <source>
        <dbReference type="ARBA" id="ARBA00022692"/>
    </source>
</evidence>
<evidence type="ECO:0000259" key="16">
    <source>
        <dbReference type="Pfam" id="PF20501"/>
    </source>
</evidence>
<feature type="transmembrane region" description="Helical" evidence="11">
    <location>
        <begin position="78"/>
        <end position="100"/>
    </location>
</feature>
<feature type="transmembrane region" description="Helical" evidence="11">
    <location>
        <begin position="129"/>
        <end position="148"/>
    </location>
</feature>
<feature type="domain" description="NADH:quinone oxidoreductase/Mrp antiporter transmembrane" evidence="12">
    <location>
        <begin position="126"/>
        <end position="410"/>
    </location>
</feature>
<evidence type="ECO:0000256" key="4">
    <source>
        <dbReference type="ARBA" id="ARBA00022475"/>
    </source>
</evidence>
<evidence type="ECO:0000256" key="1">
    <source>
        <dbReference type="ARBA" id="ARBA00004651"/>
    </source>
</evidence>
<reference evidence="17 18" key="1">
    <citation type="submission" date="2016-10" db="EMBL/GenBank/DDBJ databases">
        <authorList>
            <person name="de Groot N.N."/>
        </authorList>
    </citation>
    <scope>NUCLEOTIDE SEQUENCE [LARGE SCALE GENOMIC DNA]</scope>
    <source>
        <strain evidence="17 18">CGMCC 4.5739</strain>
    </source>
</reference>
<feature type="transmembrane region" description="Helical" evidence="11">
    <location>
        <begin position="614"/>
        <end position="632"/>
    </location>
</feature>
<keyword evidence="2" id="KW-0813">Transport</keyword>
<dbReference type="InterPro" id="IPR046806">
    <property type="entry name" value="MrpA_C/MbhE"/>
</dbReference>
<dbReference type="Pfam" id="PF13244">
    <property type="entry name" value="MbhD"/>
    <property type="match status" value="1"/>
</dbReference>
<evidence type="ECO:0000259" key="15">
    <source>
        <dbReference type="Pfam" id="PF13244"/>
    </source>
</evidence>
<dbReference type="Proteomes" id="UP000199207">
    <property type="component" value="Unassembled WGS sequence"/>
</dbReference>
<dbReference type="GO" id="GO:0005886">
    <property type="term" value="C:plasma membrane"/>
    <property type="evidence" value="ECO:0007669"/>
    <property type="project" value="UniProtKB-SubCell"/>
</dbReference>
<dbReference type="InterPro" id="IPR001750">
    <property type="entry name" value="ND/Mrp_TM"/>
</dbReference>
<feature type="transmembrane region" description="Helical" evidence="11">
    <location>
        <begin position="817"/>
        <end position="834"/>
    </location>
</feature>
<dbReference type="AlphaFoldDB" id="A0A1I1FW97"/>
<dbReference type="STRING" id="910347.SAMN05421773_101888"/>
<feature type="transmembrane region" description="Helical" evidence="11">
    <location>
        <begin position="683"/>
        <end position="706"/>
    </location>
</feature>
<dbReference type="PRINTS" id="PR01434">
    <property type="entry name" value="NADHDHGNASE5"/>
</dbReference>
<evidence type="ECO:0000259" key="12">
    <source>
        <dbReference type="Pfam" id="PF00361"/>
    </source>
</evidence>
<keyword evidence="4" id="KW-1003">Cell membrane</keyword>